<dbReference type="InterPro" id="IPR036736">
    <property type="entry name" value="ACP-like_sf"/>
</dbReference>
<feature type="region of interest" description="Disordered" evidence="6">
    <location>
        <begin position="746"/>
        <end position="775"/>
    </location>
</feature>
<reference evidence="8 9" key="1">
    <citation type="submission" date="2015-10" db="EMBL/GenBank/DDBJ databases">
        <title>Draft genome sequence of pyrrolomycin-producing Streptomyces vitaminophilus.</title>
        <authorList>
            <person name="Graham D.E."/>
            <person name="Mahan K.M."/>
            <person name="Klingeman D.M."/>
            <person name="Hettich R.L."/>
            <person name="Parry R.J."/>
        </authorList>
    </citation>
    <scope>NUCLEOTIDE SEQUENCE [LARGE SCALE GENOMIC DNA]</scope>
    <source>
        <strain evidence="8 9">ATCC 31673</strain>
    </source>
</reference>
<accession>A0A0T6LXK3</accession>
<feature type="region of interest" description="Disordered" evidence="6">
    <location>
        <begin position="3400"/>
        <end position="3419"/>
    </location>
</feature>
<keyword evidence="4" id="KW-0597">Phosphoprotein</keyword>
<dbReference type="Pfam" id="PF08242">
    <property type="entry name" value="Methyltransf_12"/>
    <property type="match status" value="1"/>
</dbReference>
<dbReference type="NCBIfam" id="NF003417">
    <property type="entry name" value="PRK04813.1"/>
    <property type="match status" value="5"/>
</dbReference>
<dbReference type="Pfam" id="PF00668">
    <property type="entry name" value="Condensation"/>
    <property type="match status" value="5"/>
</dbReference>
<dbReference type="InterPro" id="IPR009081">
    <property type="entry name" value="PP-bd_ACP"/>
</dbReference>
<evidence type="ECO:0000256" key="4">
    <source>
        <dbReference type="ARBA" id="ARBA00022553"/>
    </source>
</evidence>
<comment type="similarity">
    <text evidence="2">Belongs to the ATP-dependent AMP-binding enzyme family.</text>
</comment>
<feature type="domain" description="Carrier" evidence="7">
    <location>
        <begin position="4487"/>
        <end position="4562"/>
    </location>
</feature>
<dbReference type="CDD" id="cd05930">
    <property type="entry name" value="A_NRPS"/>
    <property type="match status" value="1"/>
</dbReference>
<dbReference type="PROSITE" id="PS00455">
    <property type="entry name" value="AMP_BINDING"/>
    <property type="match status" value="4"/>
</dbReference>
<evidence type="ECO:0000313" key="9">
    <source>
        <dbReference type="Proteomes" id="UP000050867"/>
    </source>
</evidence>
<evidence type="ECO:0000256" key="1">
    <source>
        <dbReference type="ARBA" id="ARBA00001957"/>
    </source>
</evidence>
<dbReference type="Pfam" id="PF00550">
    <property type="entry name" value="PP-binding"/>
    <property type="match status" value="4"/>
</dbReference>
<dbReference type="CDD" id="cd19543">
    <property type="entry name" value="DCL_NRPS"/>
    <property type="match status" value="1"/>
</dbReference>
<dbReference type="Gene3D" id="3.30.559.10">
    <property type="entry name" value="Chloramphenicol acetyltransferase-like domain"/>
    <property type="match status" value="4"/>
</dbReference>
<dbReference type="eggNOG" id="COG1020">
    <property type="taxonomic scope" value="Bacteria"/>
</dbReference>
<dbReference type="SUPFAM" id="SSF53335">
    <property type="entry name" value="S-adenosyl-L-methionine-dependent methyltransferases"/>
    <property type="match status" value="1"/>
</dbReference>
<dbReference type="InterPro" id="IPR029058">
    <property type="entry name" value="AB_hydrolase_fold"/>
</dbReference>
<dbReference type="InterPro" id="IPR013217">
    <property type="entry name" value="Methyltransf_12"/>
</dbReference>
<organism evidence="8 9">
    <name type="scientific">Wenjunlia vitaminophila</name>
    <name type="common">Streptomyces vitaminophilus</name>
    <dbReference type="NCBI Taxonomy" id="76728"/>
    <lineage>
        <taxon>Bacteria</taxon>
        <taxon>Bacillati</taxon>
        <taxon>Actinomycetota</taxon>
        <taxon>Actinomycetes</taxon>
        <taxon>Kitasatosporales</taxon>
        <taxon>Streptomycetaceae</taxon>
        <taxon>Wenjunlia</taxon>
    </lineage>
</organism>
<dbReference type="GO" id="GO:0072330">
    <property type="term" value="P:monocarboxylic acid biosynthetic process"/>
    <property type="evidence" value="ECO:0007669"/>
    <property type="project" value="UniProtKB-ARBA"/>
</dbReference>
<evidence type="ECO:0000256" key="3">
    <source>
        <dbReference type="ARBA" id="ARBA00022450"/>
    </source>
</evidence>
<dbReference type="GO" id="GO:0005829">
    <property type="term" value="C:cytosol"/>
    <property type="evidence" value="ECO:0007669"/>
    <property type="project" value="TreeGrafter"/>
</dbReference>
<dbReference type="FunFam" id="3.40.50.980:FF:000001">
    <property type="entry name" value="Non-ribosomal peptide synthetase"/>
    <property type="match status" value="4"/>
</dbReference>
<dbReference type="InterPro" id="IPR020806">
    <property type="entry name" value="PKS_PP-bd"/>
</dbReference>
<dbReference type="Pfam" id="PF00501">
    <property type="entry name" value="AMP-binding"/>
    <property type="match status" value="4"/>
</dbReference>
<dbReference type="CDD" id="cd19540">
    <property type="entry name" value="LCL_NRPS-like"/>
    <property type="match status" value="1"/>
</dbReference>
<evidence type="ECO:0000256" key="5">
    <source>
        <dbReference type="ARBA" id="ARBA00022737"/>
    </source>
</evidence>
<dbReference type="InterPro" id="IPR029063">
    <property type="entry name" value="SAM-dependent_MTases_sf"/>
</dbReference>
<gene>
    <name evidence="8" type="ORF">AQ490_15370</name>
</gene>
<dbReference type="PROSITE" id="PS00012">
    <property type="entry name" value="PHOSPHOPANTETHEINE"/>
    <property type="match status" value="3"/>
</dbReference>
<dbReference type="InterPro" id="IPR006162">
    <property type="entry name" value="Ppantetheine_attach_site"/>
</dbReference>
<feature type="compositionally biased region" description="Low complexity" evidence="6">
    <location>
        <begin position="2368"/>
        <end position="2393"/>
    </location>
</feature>
<comment type="cofactor">
    <cofactor evidence="1">
        <name>pantetheine 4'-phosphate</name>
        <dbReference type="ChEBI" id="CHEBI:47942"/>
    </cofactor>
</comment>
<dbReference type="Proteomes" id="UP000050867">
    <property type="component" value="Unassembled WGS sequence"/>
</dbReference>
<dbReference type="FunFam" id="1.10.1200.10:FF:000005">
    <property type="entry name" value="Nonribosomal peptide synthetase 1"/>
    <property type="match status" value="1"/>
</dbReference>
<dbReference type="GO" id="GO:0003824">
    <property type="term" value="F:catalytic activity"/>
    <property type="evidence" value="ECO:0007669"/>
    <property type="project" value="InterPro"/>
</dbReference>
<dbReference type="PROSITE" id="PS50075">
    <property type="entry name" value="CARRIER"/>
    <property type="match status" value="4"/>
</dbReference>
<dbReference type="FunFam" id="2.30.38.10:FF:000001">
    <property type="entry name" value="Non-ribosomal peptide synthetase PvdI"/>
    <property type="match status" value="3"/>
</dbReference>
<dbReference type="SMART" id="SM00823">
    <property type="entry name" value="PKS_PP"/>
    <property type="match status" value="4"/>
</dbReference>
<dbReference type="SUPFAM" id="SSF52777">
    <property type="entry name" value="CoA-dependent acyltransferases"/>
    <property type="match status" value="9"/>
</dbReference>
<feature type="domain" description="Carrier" evidence="7">
    <location>
        <begin position="3417"/>
        <end position="3492"/>
    </location>
</feature>
<dbReference type="InterPro" id="IPR000873">
    <property type="entry name" value="AMP-dep_synth/lig_dom"/>
</dbReference>
<dbReference type="InterPro" id="IPR045851">
    <property type="entry name" value="AMP-bd_C_sf"/>
</dbReference>
<dbReference type="Gene3D" id="3.40.50.12780">
    <property type="entry name" value="N-terminal domain of ligase-like"/>
    <property type="match status" value="1"/>
</dbReference>
<evidence type="ECO:0000256" key="2">
    <source>
        <dbReference type="ARBA" id="ARBA00006432"/>
    </source>
</evidence>
<dbReference type="Gene3D" id="3.40.50.980">
    <property type="match status" value="6"/>
</dbReference>
<dbReference type="PANTHER" id="PTHR45527:SF1">
    <property type="entry name" value="FATTY ACID SYNTHASE"/>
    <property type="match status" value="1"/>
</dbReference>
<dbReference type="GO" id="GO:0031177">
    <property type="term" value="F:phosphopantetheine binding"/>
    <property type="evidence" value="ECO:0007669"/>
    <property type="project" value="InterPro"/>
</dbReference>
<dbReference type="Gene3D" id="1.10.1200.10">
    <property type="entry name" value="ACP-like"/>
    <property type="match status" value="3"/>
</dbReference>
<dbReference type="PANTHER" id="PTHR45527">
    <property type="entry name" value="NONRIBOSOMAL PEPTIDE SYNTHETASE"/>
    <property type="match status" value="1"/>
</dbReference>
<dbReference type="STRING" id="76728.AQ490_15370"/>
<dbReference type="GO" id="GO:0017000">
    <property type="term" value="P:antibiotic biosynthetic process"/>
    <property type="evidence" value="ECO:0007669"/>
    <property type="project" value="UniProtKB-ARBA"/>
</dbReference>
<dbReference type="InterPro" id="IPR042099">
    <property type="entry name" value="ANL_N_sf"/>
</dbReference>
<dbReference type="InterPro" id="IPR001242">
    <property type="entry name" value="Condensation_dom"/>
</dbReference>
<proteinExistence type="inferred from homology"/>
<dbReference type="Gene3D" id="2.30.38.10">
    <property type="entry name" value="Luciferase, Domain 3"/>
    <property type="match status" value="3"/>
</dbReference>
<dbReference type="SUPFAM" id="SSF47336">
    <property type="entry name" value="ACP-like"/>
    <property type="match status" value="4"/>
</dbReference>
<dbReference type="FunFam" id="1.10.1200.10:FF:000016">
    <property type="entry name" value="Non-ribosomal peptide synthase"/>
    <property type="match status" value="2"/>
</dbReference>
<dbReference type="NCBIfam" id="TIGR01733">
    <property type="entry name" value="AA-adenyl-dom"/>
    <property type="match status" value="4"/>
</dbReference>
<feature type="compositionally biased region" description="Basic and acidic residues" evidence="6">
    <location>
        <begin position="762"/>
        <end position="775"/>
    </location>
</feature>
<feature type="region of interest" description="Disordered" evidence="6">
    <location>
        <begin position="1"/>
        <end position="21"/>
    </location>
</feature>
<dbReference type="EMBL" id="LLZU01000005">
    <property type="protein sequence ID" value="KRV50463.1"/>
    <property type="molecule type" value="Genomic_DNA"/>
</dbReference>
<dbReference type="Gene3D" id="3.30.559.30">
    <property type="entry name" value="Nonribosomal peptide synthetase, condensation domain"/>
    <property type="match status" value="5"/>
</dbReference>
<sequence length="4989" mass="533497">MPVPDGADGPLPVRSRGCRADGTPILGPHTAGKAWSPMSENVTAHRCARDLEHWRRRLTPPPQELALPTDLPHPRVPGRHRRHRTLRLPAGLSASLSAFADGRGATVPEVLLAAFCALLHRYSGAADITVAGPVDDAPGAQVLPLRLDLGGRPCLGEVVRRAVGCRDEARRHAAVTLDALVEELEPEPTRGGARLCHVGFAAPDTNPLDLVLTVVVGQGGHTRLGLRYRQDLFLDATADRVLGHLRTLLADGLARPEVPVADLEVLPEAERELILTGWNDTAHTVPATTLPALFESRVAAAPRDVALVLGEAELSYAELNARSNRLAHALIARGVGPERVVALALPRSPDLVVAELAVLKAGGAYLPIDPEHPADRIAFQLADAAPLCLVTTTELGPSVPRAEGVTRLLLDAPDTVAELADRSTADPDDTDRGVPLTVHNAAYVIYTSGSTGRPKGVVLSHSGVAKLVATQTERLGVGPHSRVLQFASPSFDVAFWDLCLGLLSGGRLVMVPSELRFPGAELADYARAHGATFMILPPALLAALPDHAALPAPATLLAGTERVSPELVARFAPGRRMFNAYGPTEATVNSTLGACDPREPTGSTVPIGVPDPGTRAHVLDAALRPVPAGVVGELYLAGDGLARGYLRRPGLTAERFVANPFGAPGERLYRTGDLVRWRADGRLEFVGRADDQVKIRGFRVEPGEVEHVLSQHPLVDQVAVVAREVRPGERCLAAYVVPATTARTEGHHVGGGAERGAGTGADRADGRDRDAEHRQVDQWRRTHDLLYAAAGSERLRENFAGWNSTYDGRPIPLPEMRDWRAATVRRIAALRPRRVLEIGVGSGLVLGQIAPRCDSYWGLDASAQAIASLRRQLAAEPTLNDRVELRAQPAHDTSGLPTGFFDTVVVNSVVQYFPGVEYLVDVVRAAVDLLVPGGALFVGDVRNLRLLRCLRAGVEAARSSRDVTGDAVERAVRWEGELLLDPDLFPALGAALPTVAGVDLRIKRATAHNELSRYRYDVVVRTHPEPGTAHPDPGPEPDTVVWAWDGELGDPAGLAARLAERRPGRLRVTGIPNARLARDLSALRALDGGGQPVPPGVDPEALHALGARLGYRTATTWTGTADDGRVDAVFTALGVPLAQVYRPGRTAPGAWDRLANRPVAFRDTATLVRTLRAHTADRLPAPLVPAAFVPLLRLPVTPSGKLDARALPAPDLSVARTGRPPVNARQETLCRLYAEVLGVDGVGVDDDFFALGGDSIVAIRLLAAARAAGVALTSRDVFQHRTVAALAAVAGEWRPRAPRDAAAPDGDAALVTVDPEELDRLGAGLPGPVEVLPLAPLQEGLFFHAQLDDAPVDVYLVQQVLELSGPLDSGALRLAAQRLLDRHPPLRAGFHQVADGRVVQVVPGKVTLPWREVDLTGDPRGFAGVAAEDRATRFDLADPPLVRCVLARTAPERHRLLLTFHHIVADGWSVPVMLRELLAGYGGTSPSAPPPPYRDYLALLARRDPRPASTAWRRALAGVEGPTRLAPALPRATPACPDHLEVKLSPGDTEGLRSLAVRHGLTLGTVVQGAWGLLLGRLTGRRDVVFGTTVSGRDAPLDRIESMVGLFINTVPVRLRWHPGQSPVDVLTRLQREQAALLDHQHLGLAEIQRAAGVGGDLFDTLVVFENYPDDDPLRDPTGTLRVRDLDFTSPGHYPLSLLVLPGRRLRLRLGHDAHRIDRAGARRIADQFVRLLEQVVAAPTRPVGRVDLLSEEAGVRQAAQLTGAVEPVPTTSLAQTFSAQVARTPRATAVIAADGTAVGYAELDREVDALARRLRAHGAGAETVVAVALPRSVELVAALLAVVRAGAAYLPLDVDHPAERLSFLLTDSGARIVLTTREVLPGLPEVPGVTPLLVQDDAPAAVGAPGALPDGAGPPPIDPEHPAYLLYTSGSTGRPKGVLVPHRAICHQIATTQARHRLGPGDRMLQKASAGFDASVWEIFWALGSGAALVLTRPRDHHDPVYLAELVRRHRVTTLLFVPSQIEAFLRTGEVTGDPSWNASLRHTFSGGEALGGPTARRWQELTGAPLHNLYGPTEAAVATTRFPYDGSAGATVPIGRPVGNTGLRVLDTCLRPVPPGVPGELYLAGPQLARGYHGRPGLTAERFVADPCGPPGTRMYRTGDLVCLRDDGALVFLGRTDHQVEVHGVRVEPGEIESWLTARAGVSQAVVSLHRDGPGGGARLVAHVVPAAGHRPDPEELRAAATAALPGPLVPGAFVVLDALPLNAAGKLDRAALPAPTVPVAPSRPPRDDVERLLTRIFAEVLELPGVGVDDDFFVLGGDSISSIAVAGRARRAGLAFGPREVFEHRTPAGLAAALRHPGPGRRSAAAETAGEPTAEPTAGAARGTAGAHGAARSRRGRLATGREPLLALTQDEIDRVARGSRRPLADVWPLSPLQEGLYFHATYDRGGLDVYTAQHTFDLDHRVDAGRMRAALAALVARNAALRAGFTNEGLDRPVQFVTATADVPLTEVDLTGLPEEERGAAARDLLDADRTRRFDLADPPLCRALLVRLGPGRDRLAFTVHLMLWDGWSAWLFIEQLFTLYSQGGDDRALPTPGTYRDYLAWLTDQDGGAARRVWREALSGLAEPTLLAPDPTGRDPVIPERRELELTEELSERLRGETRRHGLTLNTVLNAAWGLVLSGLTGRADVVFGQTVAGRPAAVPAVEDTIGLFLNTVPTRITFRPEEAVLDLLRRIQSERAALIPYEYAGLGELQREAGHRRLFDTLFVLRNVGGGAARLDELRRRHGVTGSEGVDATHYPVTLVVSAERRLRVLLDHRPDVLTEPAARGLLARFAAVLDRLVADVTAPVGRVDLLVEEERGALTAEWSAAEHPLPGTTVAELLSAQALRTPNEVALVFGSTRLTYAELDARVNRLARFLLARGAGPERVVALALPRSASVVVALFAVLRTGAAYLPLELDHPERRLARMLEDTEPMCVLTTASVRLPETAAEAVRLDDPRVVSEVAGLPAEPLTDDENPAFAASVPGRLDHPAYVIYTSGSTGRPKGVVVPHRGLTNMHLNHLDTIFEPAVAAAGGRRLRVAHTVSFAFDMSWEELLWLVQGHEVHVCDEELRRDAEALVAYCDRHRVDVVNVTPTYAHHLIEQGLLERGPGRWRPTLVLLGGEAVSDAVWARLRDTEGTFGYNLYGPTEYTINTLGGGTTDSATPTVGRPVRNTRAHVLDGALRPVPPGTPGELYVAGVGLARGYHRQPALTAQRFVADPFSTVPGARMYRTGDLVRRRPDGNLDFLGRTDDQVKIRGYRVEPGEVEAVLDAHPRVAHCAVVADASAPDGVRRLVGYLVPANGDRRTAPRGGPAADDTDALLREVRAHARRHLPDHMVPAGLLAVDRLPLTVNGKLDVRALPTPQPPARTDGRRPRDQREEVLCGLFADVLGVPRVGIDDDFFALGGHSLLATRLVGRARAALAATLTIRDLFEAPTVAQLVGRCTGTDTRPALRTRPQPARPPLSFAQRRLWLLHQLDGGSAAYNFPIVVRLRGPLDVTALRTAVTDVAARHEPLRTVFAEHRGEPYQRVLPVDRARVVTEVVPPGPRGVAGVVRDAVTRPFALDRELPLRVTVVPVAADEHVLVVLLHHITTDAWSDGPFLRDLATAYRARCAGGAPDWRPLPVTYADYALWQRELLGDVADPNGLAARQLDYWRATLADLPEEIPLPVDRRRGAGAATGGAAVHVRLPAAAGAGLRAVARRSGASMFMVLQAAVAALLHRLGCGPDIPLGAAVTGRSDAALDDLVGFFVNTLVLRTDLSGDPGFTELVARVRRADLAAFAHQDLPFEAVVEELNPSRALGRNPLFQVMVGYRDRTDVTFRLGELTVRDEPFDVGTAVFDLVFAFHEYGPADPGARPPGGPADPGADAGVGCRIEYRTDLFDRDTVELLGERLVALVEAVVADPDRPVGAVDVLVRDERHRVLAEFNDTRRPVPEATLAELFEAQAARTPGAVAVVDADGELGYAALDLRANQLARLLLRRGVGPRDVVGVALPRTAEMVAAVLAVLKVGAAYLPLDLGHPRERIGYLLEDSGACLVVTDLTTVSVVPPVAPPVVLDDPATASEVAALATGPLAPHERFFPPGLDHAAYVIYTSGSTGRPKGVVVTHEGIGSLVATAVDRMGVTSRSRVLQFASLGFDVAVFELSMALCTGAGLVLVPEPARTDHRALTAFVNEQRITHLVLPPSLVSALPADCGLPEGATVLVGTETVPPDLVARWAGRLRLFAAYGLTEATVNSTLWTAEPGWRGAVPIGRPDPNTRVYVLDERLRPVPPGVAGELYVSGRGLARGYLGRPGLTAERFVADPFGPPGGRMYRTGDRARWRADGNLDFLGRVDDQVKVRGVRVEPGEVEAVLAAHPGVAQAVVVADRGGEVTRLVGYAVPAAGARPDPGDLRGWVAGRLPGHMVPAVVVVLDGPLPLTRNGKLDRAALPAPEWAAGTGDARPVGYRQRTLARLFAEVLRLPEVGAHDDFFALGGHSMAAMRLLARVRSAFGVDLSVRDVFDTPTVAGLADLLAEAGAARPEPVPLPRPEVLPLAPGQRRLWERYRAAGDRAHWDLAFAVRAPGGFDVRALSAGVADVVARHEPLRTRFLEDASGVRQVPVEPGRPVLDVLPATDGPLGARLAELAGTAPDLTREPPFRARLVTASDGDQALLVTVHHLGVDEWSTVPLLRDLTVAYRARVAGRAPALEPLPVGYPDYTQWAHRALGDPTDPASPYARQLAYWTRTLAGLPEGLPLPVDRPRTPTRSPHGDAVEFALPPALHAGIDRLAHATGTSMFMVVQAALATLLTRLGAGTDLPIATWVAARPSDRLDDLVGSFFNTVVLRTDTSGDPDPATLLARTRETDLTALDHQDVPFQDVVNALDLPAPRVLLIHHEQAGLADLGALTPVPTGAAPADLTLSFYEPVGEGPVDCVLRYATDLFDRSTAERLARDLVGVLADIVTP</sequence>
<name>A0A0T6LXK3_WENVI</name>
<dbReference type="GO" id="GO:0008610">
    <property type="term" value="P:lipid biosynthetic process"/>
    <property type="evidence" value="ECO:0007669"/>
    <property type="project" value="UniProtKB-ARBA"/>
</dbReference>
<dbReference type="SUPFAM" id="SSF56801">
    <property type="entry name" value="Acetyl-CoA synthetase-like"/>
    <property type="match status" value="4"/>
</dbReference>
<evidence type="ECO:0000256" key="6">
    <source>
        <dbReference type="SAM" id="MobiDB-lite"/>
    </source>
</evidence>
<dbReference type="InterPro" id="IPR023213">
    <property type="entry name" value="CAT-like_dom_sf"/>
</dbReference>
<feature type="region of interest" description="Disordered" evidence="6">
    <location>
        <begin position="2355"/>
        <end position="2399"/>
    </location>
</feature>
<keyword evidence="5" id="KW-0677">Repeat</keyword>
<dbReference type="InterPro" id="IPR025110">
    <property type="entry name" value="AMP-bd_C"/>
</dbReference>
<protein>
    <submittedName>
        <fullName evidence="8">Non-ribosomal peptide synthetase</fullName>
    </submittedName>
</protein>
<dbReference type="InterPro" id="IPR010071">
    <property type="entry name" value="AA_adenyl_dom"/>
</dbReference>
<dbReference type="GO" id="GO:0043041">
    <property type="term" value="P:amino acid activation for nonribosomal peptide biosynthetic process"/>
    <property type="evidence" value="ECO:0007669"/>
    <property type="project" value="TreeGrafter"/>
</dbReference>
<dbReference type="GO" id="GO:0009403">
    <property type="term" value="P:toxin biosynthetic process"/>
    <property type="evidence" value="ECO:0007669"/>
    <property type="project" value="UniProtKB-ARBA"/>
</dbReference>
<feature type="domain" description="Carrier" evidence="7">
    <location>
        <begin position="2287"/>
        <end position="2361"/>
    </location>
</feature>
<keyword evidence="9" id="KW-1185">Reference proteome</keyword>
<dbReference type="FunFam" id="3.40.50.12780:FF:000012">
    <property type="entry name" value="Non-ribosomal peptide synthetase"/>
    <property type="match status" value="3"/>
</dbReference>
<keyword evidence="3" id="KW-0596">Phosphopantetheine</keyword>
<feature type="domain" description="Carrier" evidence="7">
    <location>
        <begin position="1220"/>
        <end position="1294"/>
    </location>
</feature>
<dbReference type="FunFam" id="3.30.300.30:FF:000015">
    <property type="entry name" value="Nonribosomal peptide synthase SidD"/>
    <property type="match status" value="1"/>
</dbReference>
<evidence type="ECO:0000313" key="8">
    <source>
        <dbReference type="EMBL" id="KRV50463.1"/>
    </source>
</evidence>
<dbReference type="Gene3D" id="3.30.300.30">
    <property type="match status" value="5"/>
</dbReference>
<dbReference type="Gene3D" id="3.40.50.1820">
    <property type="entry name" value="alpha/beta hydrolase"/>
    <property type="match status" value="1"/>
</dbReference>
<dbReference type="CDD" id="cd02440">
    <property type="entry name" value="AdoMet_MTases"/>
    <property type="match status" value="1"/>
</dbReference>
<dbReference type="InterPro" id="IPR020845">
    <property type="entry name" value="AMP-binding_CS"/>
</dbReference>
<dbReference type="Pfam" id="PF13193">
    <property type="entry name" value="AMP-binding_C"/>
    <property type="match status" value="3"/>
</dbReference>
<dbReference type="Gene3D" id="3.40.50.150">
    <property type="entry name" value="Vaccinia Virus protein VP39"/>
    <property type="match status" value="1"/>
</dbReference>
<feature type="compositionally biased region" description="Gly residues" evidence="6">
    <location>
        <begin position="749"/>
        <end position="759"/>
    </location>
</feature>
<comment type="caution">
    <text evidence="8">The sequence shown here is derived from an EMBL/GenBank/DDBJ whole genome shotgun (WGS) entry which is preliminary data.</text>
</comment>
<evidence type="ECO:0000259" key="7">
    <source>
        <dbReference type="PROSITE" id="PS50075"/>
    </source>
</evidence>